<organism evidence="3 4">
    <name type="scientific">Candidatus Anaerobiospirillum pullicola</name>
    <dbReference type="NCBI Taxonomy" id="2838451"/>
    <lineage>
        <taxon>Bacteria</taxon>
        <taxon>Pseudomonadati</taxon>
        <taxon>Pseudomonadota</taxon>
        <taxon>Gammaproteobacteria</taxon>
        <taxon>Aeromonadales</taxon>
        <taxon>Succinivibrionaceae</taxon>
        <taxon>Anaerobiospirillum</taxon>
    </lineage>
</organism>
<feature type="region of interest" description="Disordered" evidence="2">
    <location>
        <begin position="768"/>
        <end position="800"/>
    </location>
</feature>
<reference evidence="3" key="2">
    <citation type="submission" date="2021-04" db="EMBL/GenBank/DDBJ databases">
        <authorList>
            <person name="Gilroy R."/>
        </authorList>
    </citation>
    <scope>NUCLEOTIDE SEQUENCE</scope>
    <source>
        <strain evidence="3">378</strain>
    </source>
</reference>
<evidence type="ECO:0000256" key="1">
    <source>
        <dbReference type="SAM" id="Coils"/>
    </source>
</evidence>
<feature type="coiled-coil region" evidence="1">
    <location>
        <begin position="380"/>
        <end position="407"/>
    </location>
</feature>
<dbReference type="Proteomes" id="UP000733611">
    <property type="component" value="Unassembled WGS sequence"/>
</dbReference>
<evidence type="ECO:0000313" key="4">
    <source>
        <dbReference type="Proteomes" id="UP000733611"/>
    </source>
</evidence>
<gene>
    <name evidence="3" type="ORF">H9847_04915</name>
</gene>
<protein>
    <submittedName>
        <fullName evidence="3">Uncharacterized protein</fullName>
    </submittedName>
</protein>
<proteinExistence type="predicted"/>
<evidence type="ECO:0000313" key="3">
    <source>
        <dbReference type="EMBL" id="MBU3844196.1"/>
    </source>
</evidence>
<reference evidence="3" key="1">
    <citation type="journal article" date="2021" name="PeerJ">
        <title>Extensive microbial diversity within the chicken gut microbiome revealed by metagenomics and culture.</title>
        <authorList>
            <person name="Gilroy R."/>
            <person name="Ravi A."/>
            <person name="Getino M."/>
            <person name="Pursley I."/>
            <person name="Horton D.L."/>
            <person name="Alikhan N.F."/>
            <person name="Baker D."/>
            <person name="Gharbi K."/>
            <person name="Hall N."/>
            <person name="Watson M."/>
            <person name="Adriaenssens E.M."/>
            <person name="Foster-Nyarko E."/>
            <person name="Jarju S."/>
            <person name="Secka A."/>
            <person name="Antonio M."/>
            <person name="Oren A."/>
            <person name="Chaudhuri R.R."/>
            <person name="La Ragione R."/>
            <person name="Hildebrand F."/>
            <person name="Pallen M.J."/>
        </authorList>
    </citation>
    <scope>NUCLEOTIDE SEQUENCE</scope>
    <source>
        <strain evidence="3">378</strain>
    </source>
</reference>
<evidence type="ECO:0000256" key="2">
    <source>
        <dbReference type="SAM" id="MobiDB-lite"/>
    </source>
</evidence>
<accession>A0A948X198</accession>
<dbReference type="EMBL" id="JAHLFE010000097">
    <property type="protein sequence ID" value="MBU3844196.1"/>
    <property type="molecule type" value="Genomic_DNA"/>
</dbReference>
<sequence>MANTSVTPANHKAMGRTRAQAVASAPVLHQLLKLLPARYARHYHEILLKTAPKWFVKQCAFSFKGYDLDQQFSASRKLLIDQNAQHAITSLFSAAPLLFNERIFHDDPLVQTADDAKEPYAVNFVLGLEFLQAALFCLLHDEFSALNELCASVDSTALDALNNARELPFGHLHGEALRHSQDYALIVRNLSLLAVKLYYASHASLRLEFILGLLLSEQGDKKQAARFLSHACKRYEALQLRDPEHFHHFVRTNVDEVYFSDSGHALINTFSPYKVIYDAAPSETVLELVRTLVKGDKKGKVDPHQCVFDDMPAAALLGDAAVSSIKKSAQEALATLAKGSKQYKDAKQVLAAFDAARKDKSLAATTAFAQCGIGGDADAALSLHEIKQRLEQAKAQVEEKLQRKQHTVVGKINTLFVDDTIAQEIKDSYPHGFDLSSSNQLQQSQQYTYFEELLPAQAYSAQQLEDVAYDEYAAMYAHAQQLLYTLNSSVQTTVQLPAVRLVDNQWQRDASLMHGGMGWSFAHMAHEFLSIYAYPRHLPDNVFNSFMWENPQRAYDGSAENRLRVGLAMMFGPSGELWMLNPRHLNKKQKGRPEDKTKMEFNGFAPGELTFHNLADSYAANSRGGIVVPLSLLSPTRLFHYQYAYMERLLRNRYSLVAKDYPQILSHVIAITQDVLLFSMEQDDEQILDKHSIFRSTIENALCLKLRAYVEGVKRKSDYAASLLVQGATTSEVVAFVKQLYETYMRLGPQEQERLALSAADADASASTEAAVTKTQGTGKIQGTGKTQGTGSAEDSDQEDFDLKARKQRWASFELMRNHLQVAMLAYSLHFLRHQDLLEQVKCSNATGALKVQPTLDHLIVDHKTFNFSAQGKTGDTSEKKLLRQNDAEKVFSALAIYDFDEQMILLIPRADKHDVLSPFDNVRLLQDFGYTFESVITEDPTAYMSREIFAFQQFYDNDTIDLEEEQRTKAHKPFLEGGRFFSQQAQDHAAEIGASIPHHSNFPCFNLMMSREGLSPRFQARLKQCPLKVLNALGQSYNRQLFQDLTPEEQVQFVKFAPAFAWFLQSLRAAIGLSCAPWLISSISFVETNKELSNVAEQFRTLMPNMELLDWPNSYRHAYGPYYKVYNFRENGGANTASYMQAFGPGIGTQEEALQKAQQAMQNDFVLKQLREDDTLFYMEFKSLPTFLFCLHLQERAGNVSDLYREFAYGCNAAKRQTESQHYLELTQTQRHKWRQDVIYGRTCALPLLTYFTQEQWGIDDGWDLTRRTADVLRSRQQALSSGKVVPLSNIERDLNLCQEALQETMQAAKKNKVTMDLETSEVALRERQARYEEQEAWSAECLPPPEPLELEFIFNGLSDQDFMDRYHYAAGFMVIPLPEALRLPEGVSVDPKLPSAAFSAEQLKLIDRLMIETRRYLNDPIISTNTKLGEVEIDCVGVAVGTECLYLDLLIWEQARLRDTLRGLRQVPVFKELQIEEMYLHYGRGHDLFPL</sequence>
<name>A0A948X198_9GAMM</name>
<keyword evidence="1" id="KW-0175">Coiled coil</keyword>
<feature type="compositionally biased region" description="Low complexity" evidence="2">
    <location>
        <begin position="768"/>
        <end position="779"/>
    </location>
</feature>
<comment type="caution">
    <text evidence="3">The sequence shown here is derived from an EMBL/GenBank/DDBJ whole genome shotgun (WGS) entry which is preliminary data.</text>
</comment>